<dbReference type="PANTHER" id="PTHR38779:SF2">
    <property type="entry name" value="TYPE II SECRETION SYSTEM PROTEIN I-RELATED"/>
    <property type="match status" value="1"/>
</dbReference>
<dbReference type="InterPro" id="IPR045584">
    <property type="entry name" value="Pilin-like"/>
</dbReference>
<evidence type="ECO:0000313" key="11">
    <source>
        <dbReference type="Proteomes" id="UP000027604"/>
    </source>
</evidence>
<dbReference type="PROSITE" id="PS00409">
    <property type="entry name" value="PROKAR_NTER_METHYL"/>
    <property type="match status" value="1"/>
</dbReference>
<gene>
    <name evidence="10" type="ORF">GJA_2117</name>
</gene>
<dbReference type="GO" id="GO:0005886">
    <property type="term" value="C:plasma membrane"/>
    <property type="evidence" value="ECO:0007669"/>
    <property type="project" value="UniProtKB-SubCell"/>
</dbReference>
<dbReference type="AlphaFoldDB" id="W0V656"/>
<dbReference type="eggNOG" id="COG4967">
    <property type="taxonomic scope" value="Bacteria"/>
</dbReference>
<comment type="similarity">
    <text evidence="2">Belongs to the GSP I family.</text>
</comment>
<dbReference type="Pfam" id="PF07963">
    <property type="entry name" value="N_methyl"/>
    <property type="match status" value="1"/>
</dbReference>
<protein>
    <submittedName>
        <fullName evidence="10">Prepilin-type N-terminal cleavage/methylation domain protein</fullName>
    </submittedName>
</protein>
<evidence type="ECO:0000256" key="1">
    <source>
        <dbReference type="ARBA" id="ARBA00004377"/>
    </source>
</evidence>
<evidence type="ECO:0000256" key="6">
    <source>
        <dbReference type="ARBA" id="ARBA00022692"/>
    </source>
</evidence>
<dbReference type="STRING" id="1349767.GJA_2117"/>
<accession>W0V656</accession>
<dbReference type="RefSeq" id="WP_038491581.1">
    <property type="nucleotide sequence ID" value="NZ_BCTH01000028.1"/>
</dbReference>
<keyword evidence="5" id="KW-0997">Cell inner membrane</keyword>
<name>W0V656_9BURK</name>
<dbReference type="InterPro" id="IPR012902">
    <property type="entry name" value="N_methyl_site"/>
</dbReference>
<sequence length="193" mass="20228">MSIYRRATARRGFTLIELIVFILIVGIAVAGLVKIFSFTTSRSADPQLRKQALALAEGMLEEVELARFTFCDPLADPAADTASGAGACSTPQQPRAAAPATGRPYYNVSDYVRAFNQAVSYSTDAAGNKFPAGYTVNVTINPDAGLGPSGATVPSDATPANMNALRITVAVSYANGSVALTGYRTRYAPNAIP</sequence>
<evidence type="ECO:0000256" key="5">
    <source>
        <dbReference type="ARBA" id="ARBA00022519"/>
    </source>
</evidence>
<keyword evidence="4" id="KW-0488">Methylation</keyword>
<keyword evidence="6 9" id="KW-0812">Transmembrane</keyword>
<feature type="transmembrane region" description="Helical" evidence="9">
    <location>
        <begin position="12"/>
        <end position="33"/>
    </location>
</feature>
<organism evidence="10 11">
    <name type="scientific">Janthinobacterium agaricidamnosum NBRC 102515 = DSM 9628</name>
    <dbReference type="NCBI Taxonomy" id="1349767"/>
    <lineage>
        <taxon>Bacteria</taxon>
        <taxon>Pseudomonadati</taxon>
        <taxon>Pseudomonadota</taxon>
        <taxon>Betaproteobacteria</taxon>
        <taxon>Burkholderiales</taxon>
        <taxon>Oxalobacteraceae</taxon>
        <taxon>Janthinobacterium</taxon>
    </lineage>
</organism>
<evidence type="ECO:0000256" key="3">
    <source>
        <dbReference type="ARBA" id="ARBA00022475"/>
    </source>
</evidence>
<dbReference type="PANTHER" id="PTHR38779">
    <property type="entry name" value="TYPE II SECRETION SYSTEM PROTEIN I-RELATED"/>
    <property type="match status" value="1"/>
</dbReference>
<evidence type="ECO:0000256" key="7">
    <source>
        <dbReference type="ARBA" id="ARBA00022989"/>
    </source>
</evidence>
<reference evidence="10 11" key="1">
    <citation type="journal article" date="2015" name="Genome Announc.">
        <title>Genome Sequence of Mushroom Soft-Rot Pathogen Janthinobacterium agaricidamnosum.</title>
        <authorList>
            <person name="Graupner K."/>
            <person name="Lackner G."/>
            <person name="Hertweck C."/>
        </authorList>
    </citation>
    <scope>NUCLEOTIDE SEQUENCE [LARGE SCALE GENOMIC DNA]</scope>
    <source>
        <strain evidence="11">NBRC 102515 / DSM 9628</strain>
    </source>
</reference>
<evidence type="ECO:0000256" key="2">
    <source>
        <dbReference type="ARBA" id="ARBA00008358"/>
    </source>
</evidence>
<keyword evidence="11" id="KW-1185">Reference proteome</keyword>
<keyword evidence="3" id="KW-1003">Cell membrane</keyword>
<dbReference type="SUPFAM" id="SSF54523">
    <property type="entry name" value="Pili subunits"/>
    <property type="match status" value="1"/>
</dbReference>
<dbReference type="GO" id="GO:0015628">
    <property type="term" value="P:protein secretion by the type II secretion system"/>
    <property type="evidence" value="ECO:0007669"/>
    <property type="project" value="InterPro"/>
</dbReference>
<dbReference type="Proteomes" id="UP000027604">
    <property type="component" value="Chromosome I"/>
</dbReference>
<evidence type="ECO:0000256" key="8">
    <source>
        <dbReference type="ARBA" id="ARBA00023136"/>
    </source>
</evidence>
<dbReference type="PATRIC" id="fig|1349767.4.peg.3877"/>
<proteinExistence type="inferred from homology"/>
<dbReference type="KEGG" id="jag:GJA_2117"/>
<evidence type="ECO:0000256" key="9">
    <source>
        <dbReference type="SAM" id="Phobius"/>
    </source>
</evidence>
<keyword evidence="8 9" id="KW-0472">Membrane</keyword>
<dbReference type="Gene3D" id="3.30.700.10">
    <property type="entry name" value="Glycoprotein, Type 4 Pilin"/>
    <property type="match status" value="1"/>
</dbReference>
<dbReference type="OrthoDB" id="8759523at2"/>
<evidence type="ECO:0000313" key="10">
    <source>
        <dbReference type="EMBL" id="CDG82752.1"/>
    </source>
</evidence>
<dbReference type="HOGENOM" id="CLU_110706_1_0_4"/>
<keyword evidence="7 9" id="KW-1133">Transmembrane helix</keyword>
<dbReference type="NCBIfam" id="TIGR02532">
    <property type="entry name" value="IV_pilin_GFxxxE"/>
    <property type="match status" value="1"/>
</dbReference>
<evidence type="ECO:0000256" key="4">
    <source>
        <dbReference type="ARBA" id="ARBA00022481"/>
    </source>
</evidence>
<dbReference type="EMBL" id="HG322949">
    <property type="protein sequence ID" value="CDG82752.1"/>
    <property type="molecule type" value="Genomic_DNA"/>
</dbReference>
<dbReference type="GO" id="GO:0015627">
    <property type="term" value="C:type II protein secretion system complex"/>
    <property type="evidence" value="ECO:0007669"/>
    <property type="project" value="InterPro"/>
</dbReference>
<dbReference type="InterPro" id="IPR010052">
    <property type="entry name" value="T2SS_protein-GspI"/>
</dbReference>
<comment type="subcellular location">
    <subcellularLocation>
        <location evidence="1">Cell inner membrane</location>
        <topology evidence="1">Single-pass membrane protein</topology>
    </subcellularLocation>
</comment>